<dbReference type="InterPro" id="IPR034629">
    <property type="entry name" value="PTCD2"/>
</dbReference>
<dbReference type="GO" id="GO:0005739">
    <property type="term" value="C:mitochondrion"/>
    <property type="evidence" value="ECO:0007669"/>
    <property type="project" value="InterPro"/>
</dbReference>
<evidence type="ECO:0000313" key="2">
    <source>
        <dbReference type="Proteomes" id="UP001187531"/>
    </source>
</evidence>
<dbReference type="PANTHER" id="PTHR14700">
    <property type="entry name" value="PENTATRICOPEPTIDE REPEAT-CONTAINING PROTEIN 2, MITOCHONDRIAL"/>
    <property type="match status" value="1"/>
</dbReference>
<dbReference type="GO" id="GO:0007005">
    <property type="term" value="P:mitochondrion organization"/>
    <property type="evidence" value="ECO:0007669"/>
    <property type="project" value="TreeGrafter"/>
</dbReference>
<proteinExistence type="predicted"/>
<accession>A0AA88IQ41</accession>
<dbReference type="Proteomes" id="UP001187531">
    <property type="component" value="Unassembled WGS sequence"/>
</dbReference>
<comment type="caution">
    <text evidence="1">The sequence shown here is derived from an EMBL/GenBank/DDBJ whole genome shotgun (WGS) entry which is preliminary data.</text>
</comment>
<name>A0AA88IQ41_ARTSF</name>
<dbReference type="PANTHER" id="PTHR14700:SF0">
    <property type="entry name" value="PENTATRICOPEPTIDE REPEAT-CONTAINING PROTEIN 2, MITOCHONDRIAL"/>
    <property type="match status" value="1"/>
</dbReference>
<dbReference type="GO" id="GO:0003723">
    <property type="term" value="F:RNA binding"/>
    <property type="evidence" value="ECO:0007669"/>
    <property type="project" value="TreeGrafter"/>
</dbReference>
<organism evidence="1 2">
    <name type="scientific">Artemia franciscana</name>
    <name type="common">Brine shrimp</name>
    <name type="synonym">Artemia sanfranciscana</name>
    <dbReference type="NCBI Taxonomy" id="6661"/>
    <lineage>
        <taxon>Eukaryota</taxon>
        <taxon>Metazoa</taxon>
        <taxon>Ecdysozoa</taxon>
        <taxon>Arthropoda</taxon>
        <taxon>Crustacea</taxon>
        <taxon>Branchiopoda</taxon>
        <taxon>Anostraca</taxon>
        <taxon>Artemiidae</taxon>
        <taxon>Artemia</taxon>
    </lineage>
</organism>
<keyword evidence="2" id="KW-1185">Reference proteome</keyword>
<evidence type="ECO:0000313" key="1">
    <source>
        <dbReference type="EMBL" id="KAK2724622.1"/>
    </source>
</evidence>
<reference evidence="1" key="1">
    <citation type="submission" date="2023-07" db="EMBL/GenBank/DDBJ databases">
        <title>Chromosome-level genome assembly of Artemia franciscana.</title>
        <authorList>
            <person name="Jo E."/>
        </authorList>
    </citation>
    <scope>NUCLEOTIDE SEQUENCE</scope>
    <source>
        <tissue evidence="1">Whole body</tissue>
    </source>
</reference>
<protein>
    <submittedName>
        <fullName evidence="1">Uncharacterized protein</fullName>
    </submittedName>
</protein>
<dbReference type="AlphaFoldDB" id="A0AA88IQ41"/>
<dbReference type="GO" id="GO:0050684">
    <property type="term" value="P:regulation of mRNA processing"/>
    <property type="evidence" value="ECO:0007669"/>
    <property type="project" value="InterPro"/>
</dbReference>
<dbReference type="EMBL" id="JAVRJZ010000003">
    <property type="protein sequence ID" value="KAK2724622.1"/>
    <property type="molecule type" value="Genomic_DNA"/>
</dbReference>
<gene>
    <name evidence="1" type="ORF">QYM36_001196</name>
</gene>
<sequence length="358" mass="40809">MSGSFGARMWLRKIKRYEGIRTIYTAENLGIPKYEQARAEISNLYLGAPIIEKFKDRVVKSIESSRKMLASKEDVFNFVHLASAEDSQVLHSLLKRYHSQKTKSPFRFGPIVMRYYYSNGQPVEALKAFCDPDLDGLFEDLSSLKLLMSLLYEHNMHSEIKDVFEVVKSKKSGNPVFVKTLSNIVLASCYKQNTPESYKLATEIGRQDKEHVTRRGVEIAAAVALKQRDPGLALELLTAIDFSNNLLTRNLKILAYSSMDRPEEALRIIKRDLFRDIPTNVVPEAMKAMKEAVYRIKDDNQKDFVVPELKNLEADLREKGFLVEKSLDTHLLEPISGVKKRQILEESSESGHSDEMNG</sequence>